<dbReference type="GO" id="GO:0009887">
    <property type="term" value="P:animal organ morphogenesis"/>
    <property type="evidence" value="ECO:0007669"/>
    <property type="project" value="TreeGrafter"/>
</dbReference>
<feature type="region of interest" description="Disordered" evidence="9">
    <location>
        <begin position="364"/>
        <end position="412"/>
    </location>
</feature>
<keyword evidence="6 7" id="KW-0539">Nucleus</keyword>
<keyword evidence="5 7" id="KW-0371">Homeobox</keyword>
<evidence type="ECO:0000256" key="1">
    <source>
        <dbReference type="ARBA" id="ARBA00004123"/>
    </source>
</evidence>
<accession>A0AA49K526</accession>
<evidence type="ECO:0000256" key="2">
    <source>
        <dbReference type="ARBA" id="ARBA00010341"/>
    </source>
</evidence>
<evidence type="ECO:0000256" key="5">
    <source>
        <dbReference type="ARBA" id="ARBA00023155"/>
    </source>
</evidence>
<dbReference type="GO" id="GO:0000981">
    <property type="term" value="F:DNA-binding transcription factor activity, RNA polymerase II-specific"/>
    <property type="evidence" value="ECO:0007669"/>
    <property type="project" value="InterPro"/>
</dbReference>
<proteinExistence type="evidence at transcript level"/>
<dbReference type="FunFam" id="1.10.10.60:FF:000574">
    <property type="entry name" value="Homeobox protein CHOX-CAD2"/>
    <property type="match status" value="1"/>
</dbReference>
<organism evidence="11">
    <name type="scientific">Nais communis</name>
    <dbReference type="NCBI Taxonomy" id="188228"/>
    <lineage>
        <taxon>Eukaryota</taxon>
        <taxon>Metazoa</taxon>
        <taxon>Spiralia</taxon>
        <taxon>Lophotrochozoa</taxon>
        <taxon>Annelida</taxon>
        <taxon>Clitellata</taxon>
        <taxon>Oligochaeta</taxon>
        <taxon>Tubificida</taxon>
        <taxon>Tubificina</taxon>
        <taxon>Naididae</taxon>
        <taxon>Naidinae</taxon>
        <taxon>Nais</taxon>
    </lineage>
</organism>
<evidence type="ECO:0000256" key="8">
    <source>
        <dbReference type="RuleBase" id="RU000682"/>
    </source>
</evidence>
<evidence type="ECO:0000259" key="10">
    <source>
        <dbReference type="PROSITE" id="PS50071"/>
    </source>
</evidence>
<evidence type="ECO:0000256" key="3">
    <source>
        <dbReference type="ARBA" id="ARBA00022473"/>
    </source>
</evidence>
<dbReference type="InterPro" id="IPR020479">
    <property type="entry name" value="HD_metazoa"/>
</dbReference>
<evidence type="ECO:0000256" key="4">
    <source>
        <dbReference type="ARBA" id="ARBA00023125"/>
    </source>
</evidence>
<dbReference type="InterPro" id="IPR001356">
    <property type="entry name" value="HD"/>
</dbReference>
<evidence type="ECO:0000313" key="11">
    <source>
        <dbReference type="EMBL" id="WKZ08251.1"/>
    </source>
</evidence>
<dbReference type="AlphaFoldDB" id="A0AA49K526"/>
<evidence type="ECO:0000256" key="6">
    <source>
        <dbReference type="ARBA" id="ARBA00023242"/>
    </source>
</evidence>
<feature type="region of interest" description="Disordered" evidence="9">
    <location>
        <begin position="103"/>
        <end position="177"/>
    </location>
</feature>
<dbReference type="InterPro" id="IPR009057">
    <property type="entry name" value="Homeodomain-like_sf"/>
</dbReference>
<feature type="domain" description="Homeobox" evidence="10">
    <location>
        <begin position="309"/>
        <end position="369"/>
    </location>
</feature>
<protein>
    <submittedName>
        <fullName evidence="11">Cdx2 protein</fullName>
    </submittedName>
</protein>
<dbReference type="GO" id="GO:0009948">
    <property type="term" value="P:anterior/posterior axis specification"/>
    <property type="evidence" value="ECO:0007669"/>
    <property type="project" value="TreeGrafter"/>
</dbReference>
<dbReference type="EMBL" id="OR050794">
    <property type="protein sequence ID" value="WKZ08251.1"/>
    <property type="molecule type" value="mRNA"/>
</dbReference>
<name>A0AA49K526_9ANNE</name>
<dbReference type="Pfam" id="PF00046">
    <property type="entry name" value="Homeodomain"/>
    <property type="match status" value="1"/>
</dbReference>
<feature type="DNA-binding region" description="Homeobox" evidence="7">
    <location>
        <begin position="311"/>
        <end position="370"/>
    </location>
</feature>
<evidence type="ECO:0000256" key="9">
    <source>
        <dbReference type="SAM" id="MobiDB-lite"/>
    </source>
</evidence>
<dbReference type="CDD" id="cd00086">
    <property type="entry name" value="homeodomain"/>
    <property type="match status" value="1"/>
</dbReference>
<keyword evidence="3" id="KW-0217">Developmental protein</keyword>
<dbReference type="PRINTS" id="PR00024">
    <property type="entry name" value="HOMEOBOX"/>
</dbReference>
<dbReference type="GO" id="GO:0000977">
    <property type="term" value="F:RNA polymerase II transcription regulatory region sequence-specific DNA binding"/>
    <property type="evidence" value="ECO:0007669"/>
    <property type="project" value="TreeGrafter"/>
</dbReference>
<dbReference type="PANTHER" id="PTHR24332">
    <property type="entry name" value="HOMEOBOX PROTEIN CDX"/>
    <property type="match status" value="1"/>
</dbReference>
<dbReference type="SMART" id="SM00389">
    <property type="entry name" value="HOX"/>
    <property type="match status" value="1"/>
</dbReference>
<dbReference type="SUPFAM" id="SSF46689">
    <property type="entry name" value="Homeodomain-like"/>
    <property type="match status" value="1"/>
</dbReference>
<sequence>MVHHIDDSIRMYPNCLHHRPGSHHHQPQLQRMNAAFTTSGSVARTLASGYYSYPPSGVAGPPPTADEAISPGLRLSQSNYVDSHVTARHIQHQYYPSGVEVYHPNQSAGAQSGIEHMTQQQQQQHGSPTGGGTASVPTWMYATSPDGQGGSNDSGAGSPDWPGLCNRYNGSAGSFRPEENIDLMSTQQDRSPPGDGTYTYLHGINVDQHHHHSLTPANTSTVSPMHDSVALTGSVNLNVGAAGLHGVSAVRRQLQNEAIRSHNGSLGSSSVGVAASDWGHLQSQQQHGAPYDWMKKQTYPAITPSGKTRTKDKYRIVYTELQKVELEKEFLFNQYITIQRKAELAGTIGLSDRQVKIWFQNRRAKERKHKRKREEVNGPSRSGSSSGTARGVTTPSTNAAMQAAKTPTVDTTSRLRSQLQLQQQRCNDVIKMESVGPELMTSPIAQSNSLYPNIQ</sequence>
<evidence type="ECO:0000256" key="7">
    <source>
        <dbReference type="PROSITE-ProRule" id="PRU00108"/>
    </source>
</evidence>
<dbReference type="PANTHER" id="PTHR24332:SF9">
    <property type="entry name" value="HOMEOTIC PROTEIN CAUDAL"/>
    <property type="match status" value="1"/>
</dbReference>
<comment type="similarity">
    <text evidence="2">Belongs to the Caudal homeobox family.</text>
</comment>
<feature type="compositionally biased region" description="Low complexity" evidence="9">
    <location>
        <begin position="378"/>
        <end position="387"/>
    </location>
</feature>
<dbReference type="GO" id="GO:0030154">
    <property type="term" value="P:cell differentiation"/>
    <property type="evidence" value="ECO:0007669"/>
    <property type="project" value="TreeGrafter"/>
</dbReference>
<dbReference type="Gene3D" id="1.10.10.60">
    <property type="entry name" value="Homeodomain-like"/>
    <property type="match status" value="1"/>
</dbReference>
<dbReference type="InterPro" id="IPR017970">
    <property type="entry name" value="Homeobox_CS"/>
</dbReference>
<dbReference type="InterPro" id="IPR000047">
    <property type="entry name" value="HTH_motif"/>
</dbReference>
<keyword evidence="4 7" id="KW-0238">DNA-binding</keyword>
<dbReference type="GO" id="GO:0005634">
    <property type="term" value="C:nucleus"/>
    <property type="evidence" value="ECO:0007669"/>
    <property type="project" value="UniProtKB-SubCell"/>
</dbReference>
<dbReference type="PROSITE" id="PS00027">
    <property type="entry name" value="HOMEOBOX_1"/>
    <property type="match status" value="1"/>
</dbReference>
<reference evidence="11" key="1">
    <citation type="journal article" date="2023" name="Genes (Basel)">
        <title>Spatial Colinear but Broken Temporal Expression of Duplicated ParaHox Genes in Asexually Reproducing Annelids, Nais communis and Pristina longiseta.</title>
        <authorList>
            <person name="Kostyuchenko R.P."/>
            <person name="Amosov A.V."/>
        </authorList>
    </citation>
    <scope>NUCLEOTIDE SEQUENCE</scope>
</reference>
<comment type="subcellular location">
    <subcellularLocation>
        <location evidence="1 7 8">Nucleus</location>
    </subcellularLocation>
</comment>
<dbReference type="PROSITE" id="PS50071">
    <property type="entry name" value="HOMEOBOX_2"/>
    <property type="match status" value="1"/>
</dbReference>
<dbReference type="InterPro" id="IPR047152">
    <property type="entry name" value="Caudal_homeobox"/>
</dbReference>
<reference evidence="11" key="2">
    <citation type="submission" date="2023-05" db="EMBL/GenBank/DDBJ databases">
        <authorList>
            <person name="Kostyuchenko R.P."/>
        </authorList>
    </citation>
    <scope>NUCLEOTIDE SEQUENCE</scope>
</reference>
<dbReference type="PRINTS" id="PR00031">
    <property type="entry name" value="HTHREPRESSR"/>
</dbReference>
<feature type="compositionally biased region" description="Polar residues" evidence="9">
    <location>
        <begin position="391"/>
        <end position="400"/>
    </location>
</feature>